<evidence type="ECO:0000313" key="2">
    <source>
        <dbReference type="Proteomes" id="UP001172457"/>
    </source>
</evidence>
<reference evidence="1" key="1">
    <citation type="submission" date="2023-03" db="EMBL/GenBank/DDBJ databases">
        <title>Chromosome-scale reference genome and RAD-based genetic map of yellow starthistle (Centaurea solstitialis) reveal putative structural variation and QTLs associated with invader traits.</title>
        <authorList>
            <person name="Reatini B."/>
            <person name="Cang F.A."/>
            <person name="Jiang Q."/>
            <person name="Mckibben M.T.W."/>
            <person name="Barker M.S."/>
            <person name="Rieseberg L.H."/>
            <person name="Dlugosch K.M."/>
        </authorList>
    </citation>
    <scope>NUCLEOTIDE SEQUENCE</scope>
    <source>
        <strain evidence="1">CAN-66</strain>
        <tissue evidence="1">Leaf</tissue>
    </source>
</reference>
<protein>
    <submittedName>
        <fullName evidence="1">Uncharacterized protein</fullName>
    </submittedName>
</protein>
<accession>A0AA38TVZ2</accession>
<gene>
    <name evidence="1" type="ORF">OSB04_013271</name>
</gene>
<comment type="caution">
    <text evidence="1">The sequence shown here is derived from an EMBL/GenBank/DDBJ whole genome shotgun (WGS) entry which is preliminary data.</text>
</comment>
<keyword evidence="2" id="KW-1185">Reference proteome</keyword>
<dbReference type="EMBL" id="JARYMX010000003">
    <property type="protein sequence ID" value="KAJ9558657.1"/>
    <property type="molecule type" value="Genomic_DNA"/>
</dbReference>
<name>A0AA38TVZ2_9ASTR</name>
<dbReference type="AlphaFoldDB" id="A0AA38TVZ2"/>
<proteinExistence type="predicted"/>
<organism evidence="1 2">
    <name type="scientific">Centaurea solstitialis</name>
    <name type="common">yellow star-thistle</name>
    <dbReference type="NCBI Taxonomy" id="347529"/>
    <lineage>
        <taxon>Eukaryota</taxon>
        <taxon>Viridiplantae</taxon>
        <taxon>Streptophyta</taxon>
        <taxon>Embryophyta</taxon>
        <taxon>Tracheophyta</taxon>
        <taxon>Spermatophyta</taxon>
        <taxon>Magnoliopsida</taxon>
        <taxon>eudicotyledons</taxon>
        <taxon>Gunneridae</taxon>
        <taxon>Pentapetalae</taxon>
        <taxon>asterids</taxon>
        <taxon>campanulids</taxon>
        <taxon>Asterales</taxon>
        <taxon>Asteraceae</taxon>
        <taxon>Carduoideae</taxon>
        <taxon>Cardueae</taxon>
        <taxon>Centaureinae</taxon>
        <taxon>Centaurea</taxon>
    </lineage>
</organism>
<sequence length="192" mass="22380">MVMKEYKNPASWTMLYHIHYEDIDLGKPLRLRNNSDMIVELKNRDIIMFNHDKGGYFYVFRDGEEEEEEDFYPRTYVHRYEESLALLDVGDSVPNREAMEALMMIENQASSSTVSLSSQRRTDKRYSYIYRRSTMPLVFNGTPIQFAHGLVLPTTPPTPPSRIYASLGPDSLELFRSRPSENCCNFEYPLPA</sequence>
<dbReference type="Proteomes" id="UP001172457">
    <property type="component" value="Chromosome 3"/>
</dbReference>
<evidence type="ECO:0000313" key="1">
    <source>
        <dbReference type="EMBL" id="KAJ9558657.1"/>
    </source>
</evidence>